<dbReference type="PANTHER" id="PTHR24251">
    <property type="entry name" value="OVOCHYMASE-RELATED"/>
    <property type="match status" value="1"/>
</dbReference>
<sequence>MFIKLNYLSQTPLTTPHGHQISIEFRDQFHLEEATNCEYDYLEIRDGAYGYSNPIAKLCGHEFPRDISSNDRYLFLRFVSDESIEYSGFRAVYSFKKLPTERPEPPRECRFNKTGVSGLIHHKEIPAELQNYSIAQEISIDCMWNITVQPGYKMYLNFKEYKLNNPNNCESNYIDVYNDKLSELAREYRFCGTQAESVRSKSNTMNIRFFAKHDALQSVQFEITFTAFRELTNKEKCRTDEFDCEDSTCIDYSLRCDGYDNCKYRYDEDKQTTCAPASGGIFNFTSQHMVVILVVFCALVLGMCASITISCWSKIQERRQRKRDYKLRRSRETSVEVGLDRTMTITSLDRTDRQALEQEMAAQQQAVLGSGGRTRKIITANAITRKGGAFRDDDLNGCYVPDMDINVFRKQPNGGPQPQQLLDDKFSPESPTHAMIGNQISPDCTHYYVHQQQRDSIRSSSESPIPPPPPPPMLSHMRQRQRTVPLDASKLDSCSPSDDNHHLIDRGVEQMHQSVPQMHRPDCSQHNPNSL</sequence>
<dbReference type="SUPFAM" id="SSF49854">
    <property type="entry name" value="Spermadhesin, CUB domain"/>
    <property type="match status" value="2"/>
</dbReference>
<accession>A0A7R9LWZ7</accession>
<keyword evidence="8" id="KW-1185">Reference proteome</keyword>
<keyword evidence="2 3" id="KW-1015">Disulfide bond</keyword>
<evidence type="ECO:0000256" key="3">
    <source>
        <dbReference type="PROSITE-ProRule" id="PRU00124"/>
    </source>
</evidence>
<keyword evidence="5" id="KW-0472">Membrane</keyword>
<evidence type="ECO:0000313" key="7">
    <source>
        <dbReference type="EMBL" id="CAD7649363.1"/>
    </source>
</evidence>
<dbReference type="Pfam" id="PF00057">
    <property type="entry name" value="Ldl_recept_a"/>
    <property type="match status" value="1"/>
</dbReference>
<dbReference type="PANTHER" id="PTHR24251:SF28">
    <property type="entry name" value="NEUROPILIN AND TOLLOID-LIKE, ISOFORM B"/>
    <property type="match status" value="1"/>
</dbReference>
<reference evidence="7" key="1">
    <citation type="submission" date="2020-11" db="EMBL/GenBank/DDBJ databases">
        <authorList>
            <person name="Tran Van P."/>
        </authorList>
    </citation>
    <scope>NUCLEOTIDE SEQUENCE</scope>
</reference>
<feature type="domain" description="CUB" evidence="6">
    <location>
        <begin position="109"/>
        <end position="228"/>
    </location>
</feature>
<keyword evidence="5" id="KW-1133">Transmembrane helix</keyword>
<dbReference type="InterPro" id="IPR000859">
    <property type="entry name" value="CUB_dom"/>
</dbReference>
<evidence type="ECO:0000256" key="2">
    <source>
        <dbReference type="ARBA" id="ARBA00023157"/>
    </source>
</evidence>
<evidence type="ECO:0000313" key="8">
    <source>
        <dbReference type="Proteomes" id="UP000728032"/>
    </source>
</evidence>
<dbReference type="CDD" id="cd00041">
    <property type="entry name" value="CUB"/>
    <property type="match status" value="2"/>
</dbReference>
<feature type="compositionally biased region" description="Basic and acidic residues" evidence="4">
    <location>
        <begin position="498"/>
        <end position="509"/>
    </location>
</feature>
<organism evidence="7">
    <name type="scientific">Oppiella nova</name>
    <dbReference type="NCBI Taxonomy" id="334625"/>
    <lineage>
        <taxon>Eukaryota</taxon>
        <taxon>Metazoa</taxon>
        <taxon>Ecdysozoa</taxon>
        <taxon>Arthropoda</taxon>
        <taxon>Chelicerata</taxon>
        <taxon>Arachnida</taxon>
        <taxon>Acari</taxon>
        <taxon>Acariformes</taxon>
        <taxon>Sarcoptiformes</taxon>
        <taxon>Oribatida</taxon>
        <taxon>Brachypylina</taxon>
        <taxon>Oppioidea</taxon>
        <taxon>Oppiidae</taxon>
        <taxon>Oppiella</taxon>
    </lineage>
</organism>
<dbReference type="Gene3D" id="4.10.400.10">
    <property type="entry name" value="Low-density Lipoprotein Receptor"/>
    <property type="match status" value="1"/>
</dbReference>
<dbReference type="PROSITE" id="PS01180">
    <property type="entry name" value="CUB"/>
    <property type="match status" value="2"/>
</dbReference>
<feature type="disulfide bond" evidence="3">
    <location>
        <begin position="237"/>
        <end position="249"/>
    </location>
</feature>
<dbReference type="AlphaFoldDB" id="A0A7R9LWZ7"/>
<dbReference type="SUPFAM" id="SSF57424">
    <property type="entry name" value="LDL receptor-like module"/>
    <property type="match status" value="1"/>
</dbReference>
<dbReference type="SMART" id="SM00192">
    <property type="entry name" value="LDLa"/>
    <property type="match status" value="1"/>
</dbReference>
<dbReference type="PROSITE" id="PS01209">
    <property type="entry name" value="LDLRA_1"/>
    <property type="match status" value="1"/>
</dbReference>
<proteinExistence type="predicted"/>
<dbReference type="OrthoDB" id="9971251at2759"/>
<dbReference type="InterPro" id="IPR035914">
    <property type="entry name" value="Sperma_CUB_dom_sf"/>
</dbReference>
<feature type="domain" description="CUB" evidence="6">
    <location>
        <begin position="1"/>
        <end position="96"/>
    </location>
</feature>
<name>A0A7R9LWZ7_9ACAR</name>
<evidence type="ECO:0000256" key="1">
    <source>
        <dbReference type="ARBA" id="ARBA00022737"/>
    </source>
</evidence>
<feature type="disulfide bond" evidence="3">
    <location>
        <begin position="244"/>
        <end position="262"/>
    </location>
</feature>
<evidence type="ECO:0000259" key="6">
    <source>
        <dbReference type="PROSITE" id="PS01180"/>
    </source>
</evidence>
<evidence type="ECO:0000256" key="5">
    <source>
        <dbReference type="SAM" id="Phobius"/>
    </source>
</evidence>
<dbReference type="InterPro" id="IPR036055">
    <property type="entry name" value="LDL_receptor-like_sf"/>
</dbReference>
<dbReference type="EMBL" id="OC918418">
    <property type="protein sequence ID" value="CAD7649363.1"/>
    <property type="molecule type" value="Genomic_DNA"/>
</dbReference>
<dbReference type="Pfam" id="PF00431">
    <property type="entry name" value="CUB"/>
    <property type="match status" value="2"/>
</dbReference>
<comment type="caution">
    <text evidence="3">Lacks conserved residue(s) required for the propagation of feature annotation.</text>
</comment>
<gene>
    <name evidence="7" type="ORF">ONB1V03_LOCUS7251</name>
</gene>
<feature type="compositionally biased region" description="Pro residues" evidence="4">
    <location>
        <begin position="464"/>
        <end position="473"/>
    </location>
</feature>
<dbReference type="CDD" id="cd00112">
    <property type="entry name" value="LDLa"/>
    <property type="match status" value="1"/>
</dbReference>
<dbReference type="Gene3D" id="2.60.120.290">
    <property type="entry name" value="Spermadhesin, CUB domain"/>
    <property type="match status" value="2"/>
</dbReference>
<dbReference type="SMART" id="SM00042">
    <property type="entry name" value="CUB"/>
    <property type="match status" value="2"/>
</dbReference>
<dbReference type="InterPro" id="IPR002172">
    <property type="entry name" value="LDrepeatLR_classA_rpt"/>
</dbReference>
<protein>
    <recommendedName>
        <fullName evidence="6">CUB domain-containing protein</fullName>
    </recommendedName>
</protein>
<feature type="transmembrane region" description="Helical" evidence="5">
    <location>
        <begin position="289"/>
        <end position="313"/>
    </location>
</feature>
<dbReference type="Proteomes" id="UP000728032">
    <property type="component" value="Unassembled WGS sequence"/>
</dbReference>
<keyword evidence="1" id="KW-0677">Repeat</keyword>
<dbReference type="PROSITE" id="PS50068">
    <property type="entry name" value="LDLRA_2"/>
    <property type="match status" value="1"/>
</dbReference>
<feature type="region of interest" description="Disordered" evidence="4">
    <location>
        <begin position="451"/>
        <end position="531"/>
    </location>
</feature>
<evidence type="ECO:0000256" key="4">
    <source>
        <dbReference type="SAM" id="MobiDB-lite"/>
    </source>
</evidence>
<dbReference type="InterPro" id="IPR023415">
    <property type="entry name" value="LDLR_class-A_CS"/>
</dbReference>
<dbReference type="EMBL" id="CAJPVJ010003593">
    <property type="protein sequence ID" value="CAG2167754.1"/>
    <property type="molecule type" value="Genomic_DNA"/>
</dbReference>
<keyword evidence="5" id="KW-0812">Transmembrane</keyword>